<organism evidence="1 2">
    <name type="scientific">Streptomyces albogriseolus</name>
    <dbReference type="NCBI Taxonomy" id="1887"/>
    <lineage>
        <taxon>Bacteria</taxon>
        <taxon>Bacillati</taxon>
        <taxon>Actinomycetota</taxon>
        <taxon>Actinomycetes</taxon>
        <taxon>Kitasatosporales</taxon>
        <taxon>Streptomycetaceae</taxon>
        <taxon>Streptomyces</taxon>
        <taxon>Streptomyces albogriseolus group</taxon>
    </lineage>
</organism>
<reference evidence="1" key="1">
    <citation type="submission" date="2024-07" db="EMBL/GenBank/DDBJ databases">
        <title>Genome sequencing of plant associated microbes to promote plant fitness in Sorghum bicolor and Oryza sativa.</title>
        <authorList>
            <person name="Coleman-Derr D."/>
        </authorList>
    </citation>
    <scope>NUCLEOTIDE SEQUENCE</scope>
    <source>
        <strain evidence="1">SAI-173</strain>
    </source>
</reference>
<dbReference type="EMBL" id="JBGCBD010000002">
    <property type="protein sequence ID" value="MEY9812088.1"/>
    <property type="molecule type" value="Genomic_DNA"/>
</dbReference>
<dbReference type="Proteomes" id="UP001565447">
    <property type="component" value="Unassembled WGS sequence"/>
</dbReference>
<protein>
    <submittedName>
        <fullName evidence="1">Uncharacterized protein</fullName>
    </submittedName>
</protein>
<comment type="caution">
    <text evidence="1">The sequence shown here is derived from an EMBL/GenBank/DDBJ whole genome shotgun (WGS) entry which is preliminary data.</text>
</comment>
<proteinExistence type="predicted"/>
<evidence type="ECO:0000313" key="2">
    <source>
        <dbReference type="Proteomes" id="UP001565447"/>
    </source>
</evidence>
<accession>A0ACC6UKR2</accession>
<keyword evidence="2" id="KW-1185">Reference proteome</keyword>
<name>A0ACC6UKR2_STRAO</name>
<gene>
    <name evidence="1" type="ORF">RKD21_002345</name>
</gene>
<sequence length="144" mass="15608">MRRLVCSSRSAWILMSDAEPARPAEGWWIRISAFGSAKRLPGVPALSRNCPHGRRETHGDRHHVVLDVLHGVVDRHAGRDRTAGAVDVEVDVLVGVRGKEQQLRGDLVRDVVVDRLAEEDDPLAEQPVVDLVAEATTDGGLAGG</sequence>
<evidence type="ECO:0000313" key="1">
    <source>
        <dbReference type="EMBL" id="MEY9812088.1"/>
    </source>
</evidence>